<dbReference type="InterPro" id="IPR006993">
    <property type="entry name" value="Glut_rich_SH3-bd"/>
</dbReference>
<feature type="compositionally biased region" description="Basic and acidic residues" evidence="2">
    <location>
        <begin position="140"/>
        <end position="188"/>
    </location>
</feature>
<dbReference type="PANTHER" id="PTHR12232:SF15">
    <property type="entry name" value="SH3 DOMAIN-BINDING GLUTAMIC ACID-RICH PROTEIN HOMOLOG"/>
    <property type="match status" value="1"/>
</dbReference>
<protein>
    <submittedName>
        <fullName evidence="3">Uncharacterized protein</fullName>
    </submittedName>
</protein>
<dbReference type="AlphaFoldDB" id="A0A232EG45"/>
<dbReference type="CDD" id="cd03030">
    <property type="entry name" value="GRX_SH3BGR"/>
    <property type="match status" value="1"/>
</dbReference>
<dbReference type="SUPFAM" id="SSF52833">
    <property type="entry name" value="Thioredoxin-like"/>
    <property type="match status" value="1"/>
</dbReference>
<reference evidence="3 4" key="1">
    <citation type="journal article" date="2017" name="Curr. Biol.">
        <title>The Evolution of Venom by Co-option of Single-Copy Genes.</title>
        <authorList>
            <person name="Martinson E.O."/>
            <person name="Mrinalini"/>
            <person name="Kelkar Y.D."/>
            <person name="Chang C.H."/>
            <person name="Werren J.H."/>
        </authorList>
    </citation>
    <scope>NUCLEOTIDE SEQUENCE [LARGE SCALE GENOMIC DNA]</scope>
    <source>
        <strain evidence="3 4">Alberta</strain>
        <tissue evidence="3">Whole body</tissue>
    </source>
</reference>
<keyword evidence="4" id="KW-1185">Reference proteome</keyword>
<proteinExistence type="inferred from homology"/>
<evidence type="ECO:0000313" key="4">
    <source>
        <dbReference type="Proteomes" id="UP000215335"/>
    </source>
</evidence>
<dbReference type="InterPro" id="IPR051033">
    <property type="entry name" value="SH3BGR"/>
</dbReference>
<evidence type="ECO:0000256" key="1">
    <source>
        <dbReference type="ARBA" id="ARBA00007764"/>
    </source>
</evidence>
<accession>A0A232EG45</accession>
<sequence length="199" mass="22465">MVIKIYVSGISGNKEVKKRQQRVLMILESKNVTYEVIDITEPGKEAEKEYMQLNSVAKDSKYPLPPQIFNDEDYCGDYEDFDEANEMDELEKFLKGSSISSIENTENKSQSNDVQQNGNASSREPSIDKDASIGGEDGTEEKRPSETENEKLSENIKRSGSDTEIKDLSEDDLGLEKDEGDDEKKEDDASQDQQENDDE</sequence>
<comment type="caution">
    <text evidence="3">The sequence shown here is derived from an EMBL/GenBank/DDBJ whole genome shotgun (WGS) entry which is preliminary data.</text>
</comment>
<dbReference type="EMBL" id="NNAY01004866">
    <property type="protein sequence ID" value="OXU17323.1"/>
    <property type="molecule type" value="Genomic_DNA"/>
</dbReference>
<organism evidence="3 4">
    <name type="scientific">Trichomalopsis sarcophagae</name>
    <dbReference type="NCBI Taxonomy" id="543379"/>
    <lineage>
        <taxon>Eukaryota</taxon>
        <taxon>Metazoa</taxon>
        <taxon>Ecdysozoa</taxon>
        <taxon>Arthropoda</taxon>
        <taxon>Hexapoda</taxon>
        <taxon>Insecta</taxon>
        <taxon>Pterygota</taxon>
        <taxon>Neoptera</taxon>
        <taxon>Endopterygota</taxon>
        <taxon>Hymenoptera</taxon>
        <taxon>Apocrita</taxon>
        <taxon>Proctotrupomorpha</taxon>
        <taxon>Chalcidoidea</taxon>
        <taxon>Pteromalidae</taxon>
        <taxon>Pteromalinae</taxon>
        <taxon>Trichomalopsis</taxon>
    </lineage>
</organism>
<evidence type="ECO:0000256" key="2">
    <source>
        <dbReference type="SAM" id="MobiDB-lite"/>
    </source>
</evidence>
<dbReference type="SMR" id="A0A232EG45"/>
<dbReference type="OrthoDB" id="9932926at2759"/>
<evidence type="ECO:0000313" key="3">
    <source>
        <dbReference type="EMBL" id="OXU17323.1"/>
    </source>
</evidence>
<dbReference type="InterPro" id="IPR036249">
    <property type="entry name" value="Thioredoxin-like_sf"/>
</dbReference>
<dbReference type="PANTHER" id="PTHR12232">
    <property type="entry name" value="SH3 DOMAIN-BINDING GLUTAMIC ACID-RICH-LIKE PROTEIN"/>
    <property type="match status" value="1"/>
</dbReference>
<gene>
    <name evidence="3" type="ORF">TSAR_006168</name>
</gene>
<dbReference type="GO" id="GO:0005737">
    <property type="term" value="C:cytoplasm"/>
    <property type="evidence" value="ECO:0007669"/>
    <property type="project" value="TreeGrafter"/>
</dbReference>
<dbReference type="PROSITE" id="PS51354">
    <property type="entry name" value="GLUTAREDOXIN_2"/>
    <property type="match status" value="1"/>
</dbReference>
<dbReference type="Proteomes" id="UP000215335">
    <property type="component" value="Unassembled WGS sequence"/>
</dbReference>
<feature type="region of interest" description="Disordered" evidence="2">
    <location>
        <begin position="101"/>
        <end position="199"/>
    </location>
</feature>
<comment type="similarity">
    <text evidence="1">Belongs to the SH3BGR family.</text>
</comment>
<dbReference type="Gene3D" id="3.40.30.10">
    <property type="entry name" value="Glutaredoxin"/>
    <property type="match status" value="1"/>
</dbReference>
<feature type="compositionally biased region" description="Polar residues" evidence="2">
    <location>
        <begin position="101"/>
        <end position="124"/>
    </location>
</feature>
<dbReference type="Pfam" id="PF04908">
    <property type="entry name" value="SH3BGR"/>
    <property type="match status" value="1"/>
</dbReference>
<name>A0A232EG45_9HYME</name>